<evidence type="ECO:0000313" key="3">
    <source>
        <dbReference type="Proteomes" id="UP000824120"/>
    </source>
</evidence>
<dbReference type="Proteomes" id="UP000824120">
    <property type="component" value="Chromosome 11"/>
</dbReference>
<accession>A0A9J5WRS6</accession>
<dbReference type="SUPFAM" id="SSF56219">
    <property type="entry name" value="DNase I-like"/>
    <property type="match status" value="1"/>
</dbReference>
<reference evidence="2 3" key="1">
    <citation type="submission" date="2020-09" db="EMBL/GenBank/DDBJ databases">
        <title>De no assembly of potato wild relative species, Solanum commersonii.</title>
        <authorList>
            <person name="Cho K."/>
        </authorList>
    </citation>
    <scope>NUCLEOTIDE SEQUENCE [LARGE SCALE GENOMIC DNA]</scope>
    <source>
        <strain evidence="2">LZ3.2</strain>
        <tissue evidence="2">Leaf</tissue>
    </source>
</reference>
<dbReference type="Pfam" id="PF03372">
    <property type="entry name" value="Exo_endo_phos"/>
    <property type="match status" value="1"/>
</dbReference>
<sequence length="160" mass="18624">MKRAESAEESRTGHQFHELWHKKQRGIFGYQRSMKLSIVSCNVRGLNCERRRGLIRNMLLNWKADVVCLQETKLEGDISNIVKETMYNWRLVEQRGSSDHMGQEILGRGTEVERDETWWELGAAGGWFLGLGVLCGDFNTVRYPTEKRDGIRINRSMTEF</sequence>
<proteinExistence type="predicted"/>
<dbReference type="InterPro" id="IPR005135">
    <property type="entry name" value="Endo/exonuclease/phosphatase"/>
</dbReference>
<protein>
    <recommendedName>
        <fullName evidence="1">Endonuclease/exonuclease/phosphatase domain-containing protein</fullName>
    </recommendedName>
</protein>
<dbReference type="Gene3D" id="3.60.10.10">
    <property type="entry name" value="Endonuclease/exonuclease/phosphatase"/>
    <property type="match status" value="1"/>
</dbReference>
<organism evidence="2 3">
    <name type="scientific">Solanum commersonii</name>
    <name type="common">Commerson's wild potato</name>
    <name type="synonym">Commerson's nightshade</name>
    <dbReference type="NCBI Taxonomy" id="4109"/>
    <lineage>
        <taxon>Eukaryota</taxon>
        <taxon>Viridiplantae</taxon>
        <taxon>Streptophyta</taxon>
        <taxon>Embryophyta</taxon>
        <taxon>Tracheophyta</taxon>
        <taxon>Spermatophyta</taxon>
        <taxon>Magnoliopsida</taxon>
        <taxon>eudicotyledons</taxon>
        <taxon>Gunneridae</taxon>
        <taxon>Pentapetalae</taxon>
        <taxon>asterids</taxon>
        <taxon>lamiids</taxon>
        <taxon>Solanales</taxon>
        <taxon>Solanaceae</taxon>
        <taxon>Solanoideae</taxon>
        <taxon>Solaneae</taxon>
        <taxon>Solanum</taxon>
    </lineage>
</organism>
<evidence type="ECO:0000313" key="2">
    <source>
        <dbReference type="EMBL" id="KAG5577638.1"/>
    </source>
</evidence>
<feature type="domain" description="Endonuclease/exonuclease/phosphatase" evidence="1">
    <location>
        <begin position="40"/>
        <end position="141"/>
    </location>
</feature>
<dbReference type="GO" id="GO:0003677">
    <property type="term" value="F:DNA binding"/>
    <property type="evidence" value="ECO:0007669"/>
    <property type="project" value="InterPro"/>
</dbReference>
<name>A0A9J5WRS6_SOLCO</name>
<dbReference type="GO" id="GO:0006281">
    <property type="term" value="P:DNA repair"/>
    <property type="evidence" value="ECO:0007669"/>
    <property type="project" value="InterPro"/>
</dbReference>
<dbReference type="InterPro" id="IPR036691">
    <property type="entry name" value="Endo/exonu/phosph_ase_sf"/>
</dbReference>
<comment type="caution">
    <text evidence="2">The sequence shown here is derived from an EMBL/GenBank/DDBJ whole genome shotgun (WGS) entry which is preliminary data.</text>
</comment>
<evidence type="ECO:0000259" key="1">
    <source>
        <dbReference type="Pfam" id="PF03372"/>
    </source>
</evidence>
<dbReference type="EMBL" id="JACXVP010000011">
    <property type="protein sequence ID" value="KAG5577638.1"/>
    <property type="molecule type" value="Genomic_DNA"/>
</dbReference>
<dbReference type="AlphaFoldDB" id="A0A9J5WRS6"/>
<dbReference type="PROSITE" id="PS00726">
    <property type="entry name" value="AP_NUCLEASE_F1_1"/>
    <property type="match status" value="1"/>
</dbReference>
<keyword evidence="3" id="KW-1185">Reference proteome</keyword>
<gene>
    <name evidence="2" type="ORF">H5410_057772</name>
</gene>
<dbReference type="GO" id="GO:0004519">
    <property type="term" value="F:endonuclease activity"/>
    <property type="evidence" value="ECO:0007669"/>
    <property type="project" value="InterPro"/>
</dbReference>
<dbReference type="OrthoDB" id="498125at2759"/>
<dbReference type="InterPro" id="IPR020847">
    <property type="entry name" value="AP_endonuclease_F1_BS"/>
</dbReference>